<keyword evidence="5 8" id="KW-1133">Transmembrane helix</keyword>
<name>A0A150NZK5_SORCE</name>
<evidence type="ECO:0000256" key="6">
    <source>
        <dbReference type="ARBA" id="ARBA00023136"/>
    </source>
</evidence>
<dbReference type="GO" id="GO:0005886">
    <property type="term" value="C:plasma membrane"/>
    <property type="evidence" value="ECO:0007669"/>
    <property type="project" value="UniProtKB-SubCell"/>
</dbReference>
<dbReference type="InterPro" id="IPR050586">
    <property type="entry name" value="CPA3_Na-H_Antiporter_D"/>
</dbReference>
<dbReference type="Proteomes" id="UP000075604">
    <property type="component" value="Unassembled WGS sequence"/>
</dbReference>
<dbReference type="AlphaFoldDB" id="A0A150NZK5"/>
<dbReference type="PRINTS" id="PR01437">
    <property type="entry name" value="NUOXDRDTASE4"/>
</dbReference>
<dbReference type="InterPro" id="IPR003918">
    <property type="entry name" value="NADH_UbQ_OxRdtase"/>
</dbReference>
<evidence type="ECO:0000256" key="7">
    <source>
        <dbReference type="RuleBase" id="RU000320"/>
    </source>
</evidence>
<accession>A0A150NZK5</accession>
<sequence>MKVLLVLPVLVPMTTAVLSLLSFPRVGQRAGRHPALGLVGSVVQLAVGVVLLRAVHRGGIQSTQLGGWPAPYGITFVVDLFSALMVLLSGVIAVATSIYSLSDIDRERRARGFYPLMHVLLMGANGVFVTGDLFNLYVWFEVTLIASFVLLVLGNERPQMQGAIKYVAMNLISSALFLTGLGILYGSVHALNLADLSLKLPSLAPPIRITLAMIFLVAFGIKAAVFPLFFWLPDSYHTPPVTVTALFAGLLTKVGVYALVRIFTLVFVADGEATHALLLGIAAFTMAVGVLGAVSHREVRRILAFHSVSQVGYMVMGLGLFTASSLSGAIFFVLHHAIIKSNLFLISGIMRSDRRDVPLDLQGGLLARRPGLSACFLVTALSLAGMPPLSGFWGKLMLVRSGLEVGSRGAAAVVATSLAVGLVTLISMTKIWNEAFWKPAPAEADLAAREGGARRRALLYAPVVLLTALGFALGMAPEPLLAVVRRAAAQLAEPTEYVRTVLGEGRP</sequence>
<evidence type="ECO:0000256" key="1">
    <source>
        <dbReference type="ARBA" id="ARBA00004651"/>
    </source>
</evidence>
<dbReference type="Pfam" id="PF00361">
    <property type="entry name" value="Proton_antipo_M"/>
    <property type="match status" value="1"/>
</dbReference>
<dbReference type="GO" id="GO:0042773">
    <property type="term" value="P:ATP synthesis coupled electron transport"/>
    <property type="evidence" value="ECO:0007669"/>
    <property type="project" value="InterPro"/>
</dbReference>
<evidence type="ECO:0000256" key="5">
    <source>
        <dbReference type="ARBA" id="ARBA00022989"/>
    </source>
</evidence>
<keyword evidence="4 7" id="KW-0812">Transmembrane</keyword>
<keyword evidence="3" id="KW-1003">Cell membrane</keyword>
<evidence type="ECO:0000256" key="4">
    <source>
        <dbReference type="ARBA" id="ARBA00022692"/>
    </source>
</evidence>
<feature type="transmembrane region" description="Helical" evidence="8">
    <location>
        <begin position="409"/>
        <end position="428"/>
    </location>
</feature>
<comment type="similarity">
    <text evidence="2">Belongs to the CPA3 antiporters (TC 2.A.63) subunit D family.</text>
</comment>
<keyword evidence="6 8" id="KW-0472">Membrane</keyword>
<feature type="transmembrane region" description="Helical" evidence="8">
    <location>
        <begin position="244"/>
        <end position="269"/>
    </location>
</feature>
<feature type="transmembrane region" description="Helical" evidence="8">
    <location>
        <begin position="136"/>
        <end position="154"/>
    </location>
</feature>
<dbReference type="EMBL" id="JELX01004475">
    <property type="protein sequence ID" value="KYF47747.1"/>
    <property type="molecule type" value="Genomic_DNA"/>
</dbReference>
<feature type="transmembrane region" description="Helical" evidence="8">
    <location>
        <begin position="371"/>
        <end position="389"/>
    </location>
</feature>
<feature type="transmembrane region" description="Helical" evidence="8">
    <location>
        <begin position="457"/>
        <end position="476"/>
    </location>
</feature>
<reference evidence="10 11" key="1">
    <citation type="submission" date="2014-02" db="EMBL/GenBank/DDBJ databases">
        <title>The small core and large imbalanced accessory genome model reveals a collaborative survival strategy of Sorangium cellulosum strains in nature.</title>
        <authorList>
            <person name="Han K."/>
            <person name="Peng R."/>
            <person name="Blom J."/>
            <person name="Li Y.-Z."/>
        </authorList>
    </citation>
    <scope>NUCLEOTIDE SEQUENCE [LARGE SCALE GENOMIC DNA]</scope>
    <source>
        <strain evidence="10 11">So0157-18</strain>
    </source>
</reference>
<evidence type="ECO:0000256" key="3">
    <source>
        <dbReference type="ARBA" id="ARBA00022475"/>
    </source>
</evidence>
<feature type="transmembrane region" description="Helical" evidence="8">
    <location>
        <begin position="275"/>
        <end position="295"/>
    </location>
</feature>
<proteinExistence type="inferred from homology"/>
<feature type="transmembrane region" description="Helical" evidence="8">
    <location>
        <begin position="329"/>
        <end position="350"/>
    </location>
</feature>
<feature type="transmembrane region" description="Helical" evidence="8">
    <location>
        <begin position="166"/>
        <end position="187"/>
    </location>
</feature>
<feature type="transmembrane region" description="Helical" evidence="8">
    <location>
        <begin position="35"/>
        <end position="56"/>
    </location>
</feature>
<feature type="transmembrane region" description="Helical" evidence="8">
    <location>
        <begin position="76"/>
        <end position="101"/>
    </location>
</feature>
<evidence type="ECO:0000313" key="10">
    <source>
        <dbReference type="EMBL" id="KYF47747.1"/>
    </source>
</evidence>
<dbReference type="GO" id="GO:0008137">
    <property type="term" value="F:NADH dehydrogenase (ubiquinone) activity"/>
    <property type="evidence" value="ECO:0007669"/>
    <property type="project" value="InterPro"/>
</dbReference>
<keyword evidence="10" id="KW-0830">Ubiquinone</keyword>
<dbReference type="InterPro" id="IPR001750">
    <property type="entry name" value="ND/Mrp_TM"/>
</dbReference>
<evidence type="ECO:0000256" key="8">
    <source>
        <dbReference type="SAM" id="Phobius"/>
    </source>
</evidence>
<feature type="transmembrane region" description="Helical" evidence="8">
    <location>
        <begin position="113"/>
        <end position="130"/>
    </location>
</feature>
<protein>
    <submittedName>
        <fullName evidence="10">NADH/ubiquinone/plastoquinone</fullName>
    </submittedName>
</protein>
<evidence type="ECO:0000313" key="11">
    <source>
        <dbReference type="Proteomes" id="UP000075604"/>
    </source>
</evidence>
<dbReference type="PANTHER" id="PTHR42703">
    <property type="entry name" value="NADH DEHYDROGENASE"/>
    <property type="match status" value="1"/>
</dbReference>
<feature type="transmembrane region" description="Helical" evidence="8">
    <location>
        <begin position="6"/>
        <end position="23"/>
    </location>
</feature>
<dbReference type="PANTHER" id="PTHR42703:SF1">
    <property type="entry name" value="NA(+)_H(+) ANTIPORTER SUBUNIT D1"/>
    <property type="match status" value="1"/>
</dbReference>
<feature type="transmembrane region" description="Helical" evidence="8">
    <location>
        <begin position="207"/>
        <end position="232"/>
    </location>
</feature>
<gene>
    <name evidence="10" type="ORF">BE04_02160</name>
</gene>
<feature type="transmembrane region" description="Helical" evidence="8">
    <location>
        <begin position="302"/>
        <end position="323"/>
    </location>
</feature>
<evidence type="ECO:0000259" key="9">
    <source>
        <dbReference type="Pfam" id="PF00361"/>
    </source>
</evidence>
<organism evidence="10 11">
    <name type="scientific">Sorangium cellulosum</name>
    <name type="common">Polyangium cellulosum</name>
    <dbReference type="NCBI Taxonomy" id="56"/>
    <lineage>
        <taxon>Bacteria</taxon>
        <taxon>Pseudomonadati</taxon>
        <taxon>Myxococcota</taxon>
        <taxon>Polyangia</taxon>
        <taxon>Polyangiales</taxon>
        <taxon>Polyangiaceae</taxon>
        <taxon>Sorangium</taxon>
    </lineage>
</organism>
<feature type="domain" description="NADH:quinone oxidoreductase/Mrp antiporter transmembrane" evidence="9">
    <location>
        <begin position="131"/>
        <end position="413"/>
    </location>
</feature>
<comment type="subcellular location">
    <subcellularLocation>
        <location evidence="1">Cell membrane</location>
        <topology evidence="1">Multi-pass membrane protein</topology>
    </subcellularLocation>
    <subcellularLocation>
        <location evidence="7">Membrane</location>
        <topology evidence="7">Multi-pass membrane protein</topology>
    </subcellularLocation>
</comment>
<comment type="caution">
    <text evidence="10">The sequence shown here is derived from an EMBL/GenBank/DDBJ whole genome shotgun (WGS) entry which is preliminary data.</text>
</comment>
<evidence type="ECO:0000256" key="2">
    <source>
        <dbReference type="ARBA" id="ARBA00005346"/>
    </source>
</evidence>